<reference evidence="2 3" key="1">
    <citation type="submission" date="2019-02" db="EMBL/GenBank/DDBJ databases">
        <title>Genomic Encyclopedia of Type Strains, Phase IV (KMG-IV): sequencing the most valuable type-strain genomes for metagenomic binning, comparative biology and taxonomic classification.</title>
        <authorList>
            <person name="Goeker M."/>
        </authorList>
    </citation>
    <scope>NUCLEOTIDE SEQUENCE [LARGE SCALE GENOMIC DNA]</scope>
    <source>
        <strain evidence="2 3">DSM 21223</strain>
    </source>
</reference>
<sequence>MFESAELEHRVDKKDFDAQVPQLRADLLDAQYDVLQAKRFPVIILVNGVDGAGKGETVNLLNSWMDPRHIDTHAFPPPSDEERERPPMWRFWRSLPPKGRVGIMFGNWYTDPIQGRVNGTFKTSELDQRLEEIVRFEKMLTDEGALLIKFWFHLSKNDQKKRLKALSKDPKQSWRVSEQDWWRYEHYDEYREVSEHALRHSSTGNAPWVVVDGFDERYRSLAVGRIVLDAMRRRLARPDSNLRIAAAPFQRPVPGENLLTALDMSKALAKKKYESELAEWQGRLNALCRDERFQGRSLIAVFEGNDAAGKGGTIRRITSALDARQYRIVPIAAPTEEERAQPYLWRFWRQVPRHGRVTIFDRSWYGRVLVERVEGFCGEADWMRAYAEINDFEDQLVRDGAVVAKFWLAISKDEQYRRFKEREDTRFKRFKITDEDWRNREKWDDYEQAVCDMVDRTSTEIAPWTLVPANDKNYARIHLLRTLCEHLERSLKKDPAKSGKKK</sequence>
<dbReference type="InterPro" id="IPR027417">
    <property type="entry name" value="P-loop_NTPase"/>
</dbReference>
<dbReference type="Gene3D" id="3.40.50.300">
    <property type="entry name" value="P-loop containing nucleotide triphosphate hydrolases"/>
    <property type="match status" value="2"/>
</dbReference>
<dbReference type="PANTHER" id="PTHR34383">
    <property type="entry name" value="POLYPHOSPHATE:AMP PHOSPHOTRANSFERASE-RELATED"/>
    <property type="match status" value="1"/>
</dbReference>
<accession>A0ABY0IKR0</accession>
<evidence type="ECO:0000313" key="2">
    <source>
        <dbReference type="EMBL" id="RZT75778.1"/>
    </source>
</evidence>
<dbReference type="SUPFAM" id="SSF52540">
    <property type="entry name" value="P-loop containing nucleoside triphosphate hydrolases"/>
    <property type="match status" value="2"/>
</dbReference>
<feature type="domain" description="Polyphosphate kinase-2-related" evidence="1">
    <location>
        <begin position="268"/>
        <end position="494"/>
    </location>
</feature>
<dbReference type="Pfam" id="PF03976">
    <property type="entry name" value="PPK2"/>
    <property type="match status" value="2"/>
</dbReference>
<gene>
    <name evidence="2" type="ORF">EV678_2965</name>
</gene>
<proteinExistence type="predicted"/>
<dbReference type="InterPro" id="IPR022489">
    <property type="entry name" value="PolyP_AMP_Tfrase"/>
</dbReference>
<dbReference type="PANTHER" id="PTHR34383:SF3">
    <property type="entry name" value="POLYPHOSPHATE:AMP PHOSPHOTRANSFERASE"/>
    <property type="match status" value="1"/>
</dbReference>
<dbReference type="NCBIfam" id="TIGR03708">
    <property type="entry name" value="poly_P_AMP_trns"/>
    <property type="match status" value="1"/>
</dbReference>
<feature type="domain" description="Polyphosphate kinase-2-related" evidence="1">
    <location>
        <begin position="11"/>
        <end position="233"/>
    </location>
</feature>
<dbReference type="RefSeq" id="WP_130460068.1">
    <property type="nucleotide sequence ID" value="NZ_SHKM01000003.1"/>
</dbReference>
<dbReference type="InterPro" id="IPR022488">
    <property type="entry name" value="PPK2-related"/>
</dbReference>
<evidence type="ECO:0000313" key="3">
    <source>
        <dbReference type="Proteomes" id="UP000292136"/>
    </source>
</evidence>
<evidence type="ECO:0000259" key="1">
    <source>
        <dbReference type="Pfam" id="PF03976"/>
    </source>
</evidence>
<dbReference type="EMBL" id="SHKM01000003">
    <property type="protein sequence ID" value="RZT75778.1"/>
    <property type="molecule type" value="Genomic_DNA"/>
</dbReference>
<name>A0ABY0IKR0_9RHOO</name>
<keyword evidence="3" id="KW-1185">Reference proteome</keyword>
<dbReference type="Proteomes" id="UP000292136">
    <property type="component" value="Unassembled WGS sequence"/>
</dbReference>
<comment type="caution">
    <text evidence="2">The sequence shown here is derived from an EMBL/GenBank/DDBJ whole genome shotgun (WGS) entry which is preliminary data.</text>
</comment>
<protein>
    <submittedName>
        <fullName evidence="2">Polyphosphate:AMP phosphotransferase</fullName>
    </submittedName>
</protein>
<organism evidence="2 3">
    <name type="scientific">Azospira oryzae</name>
    <dbReference type="NCBI Taxonomy" id="146939"/>
    <lineage>
        <taxon>Bacteria</taxon>
        <taxon>Pseudomonadati</taxon>
        <taxon>Pseudomonadota</taxon>
        <taxon>Betaproteobacteria</taxon>
        <taxon>Rhodocyclales</taxon>
        <taxon>Rhodocyclaceae</taxon>
        <taxon>Azospira</taxon>
    </lineage>
</organism>